<reference evidence="5" key="1">
    <citation type="submission" date="2022-12" db="EMBL/GenBank/DDBJ databases">
        <authorList>
            <person name="Mo P."/>
        </authorList>
    </citation>
    <scope>NUCLEOTIDE SEQUENCE [LARGE SCALE GENOMIC DNA]</scope>
    <source>
        <strain evidence="5">HUAS 3-15</strain>
    </source>
</reference>
<accession>A0ABY7Q056</accession>
<dbReference type="InterPro" id="IPR002213">
    <property type="entry name" value="UDP_glucos_trans"/>
</dbReference>
<feature type="domain" description="Glycosyltransferase family 28 N-terminal" evidence="2">
    <location>
        <begin position="3"/>
        <end position="84"/>
    </location>
</feature>
<evidence type="ECO:0000313" key="5">
    <source>
        <dbReference type="Proteomes" id="UP001212821"/>
    </source>
</evidence>
<dbReference type="Pfam" id="PF06722">
    <property type="entry name" value="EryCIII-like_C"/>
    <property type="match status" value="1"/>
</dbReference>
<proteinExistence type="predicted"/>
<organism evidence="4 5">
    <name type="scientific">Kitasatospora cathayae</name>
    <dbReference type="NCBI Taxonomy" id="3004092"/>
    <lineage>
        <taxon>Bacteria</taxon>
        <taxon>Bacillati</taxon>
        <taxon>Actinomycetota</taxon>
        <taxon>Actinomycetes</taxon>
        <taxon>Kitasatosporales</taxon>
        <taxon>Streptomycetaceae</taxon>
        <taxon>Kitasatospora</taxon>
    </lineage>
</organism>
<evidence type="ECO:0000313" key="4">
    <source>
        <dbReference type="EMBL" id="WBP86065.1"/>
    </source>
</evidence>
<dbReference type="PANTHER" id="PTHR48050:SF13">
    <property type="entry name" value="STEROL 3-BETA-GLUCOSYLTRANSFERASE UGT80A2"/>
    <property type="match status" value="1"/>
</dbReference>
<keyword evidence="5" id="KW-1185">Reference proteome</keyword>
<dbReference type="Gene3D" id="3.40.50.2000">
    <property type="entry name" value="Glycogen Phosphorylase B"/>
    <property type="match status" value="2"/>
</dbReference>
<dbReference type="PANTHER" id="PTHR48050">
    <property type="entry name" value="STEROL 3-BETA-GLUCOSYLTRANSFERASE"/>
    <property type="match status" value="1"/>
</dbReference>
<gene>
    <name evidence="4" type="ORF">O1G21_09585</name>
</gene>
<protein>
    <submittedName>
        <fullName evidence="4">Glycosyltransferase</fullName>
    </submittedName>
</protein>
<dbReference type="Proteomes" id="UP001212821">
    <property type="component" value="Chromosome"/>
</dbReference>
<evidence type="ECO:0000259" key="2">
    <source>
        <dbReference type="Pfam" id="PF03033"/>
    </source>
</evidence>
<dbReference type="Pfam" id="PF03033">
    <property type="entry name" value="Glyco_transf_28"/>
    <property type="match status" value="1"/>
</dbReference>
<evidence type="ECO:0000256" key="1">
    <source>
        <dbReference type="ARBA" id="ARBA00022679"/>
    </source>
</evidence>
<dbReference type="InterPro" id="IPR010610">
    <property type="entry name" value="EryCIII-like_C"/>
</dbReference>
<evidence type="ECO:0000259" key="3">
    <source>
        <dbReference type="Pfam" id="PF06722"/>
    </source>
</evidence>
<dbReference type="InterPro" id="IPR050426">
    <property type="entry name" value="Glycosyltransferase_28"/>
</dbReference>
<dbReference type="RefSeq" id="WP_270142489.1">
    <property type="nucleotide sequence ID" value="NZ_CP115450.1"/>
</dbReference>
<dbReference type="InterPro" id="IPR004276">
    <property type="entry name" value="GlycoTrans_28_N"/>
</dbReference>
<feature type="domain" description="Erythromycin biosynthesis protein CIII-like C-terminal" evidence="3">
    <location>
        <begin position="295"/>
        <end position="373"/>
    </location>
</feature>
<sequence>MRVVLSTYGSRGDVQPLAGLAVELRKLGAQVRVCAPPDEEFAQRLAAVGVELVPVGGSVRGLVSGTPPAPEDFPRRVAALVAQFHEAVAAVAEPGGIVLATGIFPAVAGAQAAAESVGARFACVALQPTMLPSPQHRPFEYPSQPYRAGLTDNRELWEDNIRTMNALFREQVNAHRASVGLPTVDNVRDHVFTDRAWLATDQVLDPWRQSTDREVVQTGAWLLADERPLPADLSAFLDVGEPPVYVGFGSMPMRGAPDAARVAVEAVRAHGRRVVLARGWAELAPTDGGADCFAVGEVNQQALFPRVAAVVHHGGAGTTTAAALAGAPQVVVPQIVDQPYWAGRVAELGIGVAHEGAVPTVESLSAALGQALTPEVGARAAVVAGEVRTDGAEVAAKLLLG</sequence>
<dbReference type="SUPFAM" id="SSF53756">
    <property type="entry name" value="UDP-Glycosyltransferase/glycogen phosphorylase"/>
    <property type="match status" value="1"/>
</dbReference>
<dbReference type="EMBL" id="CP115450">
    <property type="protein sequence ID" value="WBP86065.1"/>
    <property type="molecule type" value="Genomic_DNA"/>
</dbReference>
<keyword evidence="1" id="KW-0808">Transferase</keyword>
<dbReference type="CDD" id="cd03784">
    <property type="entry name" value="GT1_Gtf-like"/>
    <property type="match status" value="1"/>
</dbReference>
<name>A0ABY7Q056_9ACTN</name>